<evidence type="ECO:0000313" key="3">
    <source>
        <dbReference type="EMBL" id="SNS06947.1"/>
    </source>
</evidence>
<dbReference type="InterPro" id="IPR013099">
    <property type="entry name" value="K_chnl_dom"/>
</dbReference>
<evidence type="ECO:0000256" key="1">
    <source>
        <dbReference type="SAM" id="Phobius"/>
    </source>
</evidence>
<feature type="transmembrane region" description="Helical" evidence="1">
    <location>
        <begin position="60"/>
        <end position="86"/>
    </location>
</feature>
<evidence type="ECO:0000313" key="4">
    <source>
        <dbReference type="Proteomes" id="UP000198432"/>
    </source>
</evidence>
<dbReference type="SUPFAM" id="SSF81324">
    <property type="entry name" value="Voltage-gated potassium channels"/>
    <property type="match status" value="1"/>
</dbReference>
<evidence type="ECO:0000259" key="2">
    <source>
        <dbReference type="Pfam" id="PF07885"/>
    </source>
</evidence>
<dbReference type="AlphaFoldDB" id="A0A239BFS2"/>
<keyword evidence="1" id="KW-0472">Membrane</keyword>
<dbReference type="Proteomes" id="UP000198432">
    <property type="component" value="Unassembled WGS sequence"/>
</dbReference>
<keyword evidence="1" id="KW-1133">Transmembrane helix</keyword>
<reference evidence="4" key="1">
    <citation type="submission" date="2017-06" db="EMBL/GenBank/DDBJ databases">
        <authorList>
            <person name="Varghese N."/>
            <person name="Submissions S."/>
        </authorList>
    </citation>
    <scope>NUCLEOTIDE SEQUENCE [LARGE SCALE GENOMIC DNA]</scope>
    <source>
        <strain evidence="4">NKM1</strain>
    </source>
</reference>
<dbReference type="Gene3D" id="1.10.287.70">
    <property type="match status" value="1"/>
</dbReference>
<accession>A0A239BFS2</accession>
<dbReference type="RefSeq" id="WP_089317450.1">
    <property type="nucleotide sequence ID" value="NZ_FZOQ01000001.1"/>
</dbReference>
<gene>
    <name evidence="3" type="ORF">SAMN06296052_101385</name>
</gene>
<keyword evidence="4" id="KW-1185">Reference proteome</keyword>
<name>A0A239BFS2_9BACT</name>
<proteinExistence type="predicted"/>
<dbReference type="EMBL" id="FZOQ01000001">
    <property type="protein sequence ID" value="SNS06947.1"/>
    <property type="molecule type" value="Genomic_DNA"/>
</dbReference>
<dbReference type="OrthoDB" id="3422146at2"/>
<feature type="domain" description="Potassium channel" evidence="2">
    <location>
        <begin position="74"/>
        <end position="156"/>
    </location>
</feature>
<organism evidence="3 4">
    <name type="scientific">Pontibacter ummariensis</name>
    <dbReference type="NCBI Taxonomy" id="1610492"/>
    <lineage>
        <taxon>Bacteria</taxon>
        <taxon>Pseudomonadati</taxon>
        <taxon>Bacteroidota</taxon>
        <taxon>Cytophagia</taxon>
        <taxon>Cytophagales</taxon>
        <taxon>Hymenobacteraceae</taxon>
        <taxon>Pontibacter</taxon>
    </lineage>
</organism>
<keyword evidence="1" id="KW-0812">Transmembrane</keyword>
<sequence length="337" mass="37939">MDYFYLILGIIITFWAFLEGLWTTIWVDGGSAPLTGRLTTWIWRGMRAIIPQRNHRTLSLAGPTILTTTILVWIIMIWIGWSLIFYSAPGSLNDTSDKTVPDFIGHMWYVAYTMFTVGNGDFAPTSDTWQFLSSLIAFGGMTMVTLSVTYVLQVLSALVTKRAFAAQVTSIASSSEEFVIDQWTGKDFGAIELQLNTFSSLLSTLSEQHLAYPILHYYHAAQPSKANAVAVVILDEALTIIEHGIKEENQPAQTILKSTRQSIRSYLNTLRAAFISASDDLPPVPKFRSLKEKGLPVVEEQKFHNKLEELKDRRKLLLGLIQNDAWYWPPIKQSQNG</sequence>
<dbReference type="Pfam" id="PF07885">
    <property type="entry name" value="Ion_trans_2"/>
    <property type="match status" value="1"/>
</dbReference>
<feature type="transmembrane region" description="Helical" evidence="1">
    <location>
        <begin position="131"/>
        <end position="152"/>
    </location>
</feature>
<protein>
    <submittedName>
        <fullName evidence="3">Ion channel</fullName>
    </submittedName>
</protein>
<feature type="transmembrane region" description="Helical" evidence="1">
    <location>
        <begin position="6"/>
        <end position="27"/>
    </location>
</feature>